<reference evidence="2" key="1">
    <citation type="journal article" date="2019" name="Int. J. Syst. Evol. Microbiol.">
        <title>The Global Catalogue of Microorganisms (GCM) 10K type strain sequencing project: providing services to taxonomists for standard genome sequencing and annotation.</title>
        <authorList>
            <consortium name="The Broad Institute Genomics Platform"/>
            <consortium name="The Broad Institute Genome Sequencing Center for Infectious Disease"/>
            <person name="Wu L."/>
            <person name="Ma J."/>
        </authorList>
    </citation>
    <scope>NUCLEOTIDE SEQUENCE [LARGE SCALE GENOMIC DNA]</scope>
    <source>
        <strain evidence="2">CGMCC 4.7382</strain>
    </source>
</reference>
<organism evidence="1 2">
    <name type="scientific">Marinactinospora rubrisoli</name>
    <dbReference type="NCBI Taxonomy" id="2715399"/>
    <lineage>
        <taxon>Bacteria</taxon>
        <taxon>Bacillati</taxon>
        <taxon>Actinomycetota</taxon>
        <taxon>Actinomycetes</taxon>
        <taxon>Streptosporangiales</taxon>
        <taxon>Nocardiopsidaceae</taxon>
        <taxon>Marinactinospora</taxon>
    </lineage>
</organism>
<accession>A0ABW2KNU0</accession>
<dbReference type="Proteomes" id="UP001596540">
    <property type="component" value="Unassembled WGS sequence"/>
</dbReference>
<comment type="caution">
    <text evidence="1">The sequence shown here is derived from an EMBL/GenBank/DDBJ whole genome shotgun (WGS) entry which is preliminary data.</text>
</comment>
<keyword evidence="2" id="KW-1185">Reference proteome</keyword>
<sequence length="348" mass="37856">MQLFLTRPIHWEGHRLADPKLEAAHDVLRNPAHDAAYPERDQAFLALLRSGHVPAVAIALDHYHHAEALTRHGPSSPYGAHDDEVRERARELLARPPFPAEDQAEDVGGFRFRVSAGASHASAMWALMHVVEASDAELIAGALEISDDPETRQAGLWAAESALAGAEPPDRRLMDVLRAIAGDERAEKDERGNALDAIGAAPGTEAVAVVVGFTEHADPWIRLKAGEVLAHRHLATHRELVQRLADSWDVRGGEPGRRLEYLRERLAAPADADLLAVVRDRGAGGEDRAEALSELSRRDGSGDVHLPGVTLEVVARARMIAARSSVTPEDVLQAIAESREARERSFPE</sequence>
<evidence type="ECO:0008006" key="3">
    <source>
        <dbReference type="Google" id="ProtNLM"/>
    </source>
</evidence>
<dbReference type="EMBL" id="JBHTBH010000014">
    <property type="protein sequence ID" value="MFC7330951.1"/>
    <property type="molecule type" value="Genomic_DNA"/>
</dbReference>
<dbReference type="RefSeq" id="WP_379873584.1">
    <property type="nucleotide sequence ID" value="NZ_JBHTBH010000014.1"/>
</dbReference>
<protein>
    <recommendedName>
        <fullName evidence="3">HEAT repeat domain-containing protein</fullName>
    </recommendedName>
</protein>
<evidence type="ECO:0000313" key="2">
    <source>
        <dbReference type="Proteomes" id="UP001596540"/>
    </source>
</evidence>
<proteinExistence type="predicted"/>
<name>A0ABW2KNU0_9ACTN</name>
<gene>
    <name evidence="1" type="ORF">ACFQRF_24760</name>
</gene>
<evidence type="ECO:0000313" key="1">
    <source>
        <dbReference type="EMBL" id="MFC7330951.1"/>
    </source>
</evidence>